<feature type="region of interest" description="Disordered" evidence="1">
    <location>
        <begin position="774"/>
        <end position="803"/>
    </location>
</feature>
<keyword evidence="5" id="KW-1185">Reference proteome</keyword>
<dbReference type="InterPro" id="IPR056687">
    <property type="entry name" value="DUF7785"/>
</dbReference>
<evidence type="ECO:0000256" key="1">
    <source>
        <dbReference type="SAM" id="MobiDB-lite"/>
    </source>
</evidence>
<protein>
    <submittedName>
        <fullName evidence="4">Uncharacterized protein</fullName>
    </submittedName>
</protein>
<feature type="region of interest" description="Disordered" evidence="1">
    <location>
        <begin position="732"/>
        <end position="751"/>
    </location>
</feature>
<feature type="compositionally biased region" description="Polar residues" evidence="1">
    <location>
        <begin position="348"/>
        <end position="365"/>
    </location>
</feature>
<feature type="compositionally biased region" description="Pro residues" evidence="1">
    <location>
        <begin position="596"/>
        <end position="606"/>
    </location>
</feature>
<feature type="compositionally biased region" description="Low complexity" evidence="1">
    <location>
        <begin position="788"/>
        <end position="803"/>
    </location>
</feature>
<feature type="region of interest" description="Disordered" evidence="1">
    <location>
        <begin position="586"/>
        <end position="724"/>
    </location>
</feature>
<feature type="domain" description="DUF7877" evidence="3">
    <location>
        <begin position="48"/>
        <end position="161"/>
    </location>
</feature>
<gene>
    <name evidence="4" type="ORF">M011DRAFT_415103</name>
</gene>
<name>A0A6A6VN38_9PLEO</name>
<feature type="domain" description="DUF7785" evidence="2">
    <location>
        <begin position="478"/>
        <end position="575"/>
    </location>
</feature>
<reference evidence="4" key="1">
    <citation type="journal article" date="2020" name="Stud. Mycol.">
        <title>101 Dothideomycetes genomes: a test case for predicting lifestyles and emergence of pathogens.</title>
        <authorList>
            <person name="Haridas S."/>
            <person name="Albert R."/>
            <person name="Binder M."/>
            <person name="Bloem J."/>
            <person name="Labutti K."/>
            <person name="Salamov A."/>
            <person name="Andreopoulos B."/>
            <person name="Baker S."/>
            <person name="Barry K."/>
            <person name="Bills G."/>
            <person name="Bluhm B."/>
            <person name="Cannon C."/>
            <person name="Castanera R."/>
            <person name="Culley D."/>
            <person name="Daum C."/>
            <person name="Ezra D."/>
            <person name="Gonzalez J."/>
            <person name="Henrissat B."/>
            <person name="Kuo A."/>
            <person name="Liang C."/>
            <person name="Lipzen A."/>
            <person name="Lutzoni F."/>
            <person name="Magnuson J."/>
            <person name="Mondo S."/>
            <person name="Nolan M."/>
            <person name="Ohm R."/>
            <person name="Pangilinan J."/>
            <person name="Park H.-J."/>
            <person name="Ramirez L."/>
            <person name="Alfaro M."/>
            <person name="Sun H."/>
            <person name="Tritt A."/>
            <person name="Yoshinaga Y."/>
            <person name="Zwiers L.-H."/>
            <person name="Turgeon B."/>
            <person name="Goodwin S."/>
            <person name="Spatafora J."/>
            <person name="Crous P."/>
            <person name="Grigoriev I."/>
        </authorList>
    </citation>
    <scope>NUCLEOTIDE SEQUENCE</scope>
    <source>
        <strain evidence="4">CBS 119925</strain>
    </source>
</reference>
<dbReference type="InterPro" id="IPR057199">
    <property type="entry name" value="DUF7877"/>
</dbReference>
<proteinExistence type="predicted"/>
<feature type="region of interest" description="Disordered" evidence="1">
    <location>
        <begin position="167"/>
        <end position="190"/>
    </location>
</feature>
<accession>A0A6A6VN38</accession>
<feature type="compositionally biased region" description="Polar residues" evidence="1">
    <location>
        <begin position="817"/>
        <end position="830"/>
    </location>
</feature>
<sequence length="892" mass="95841">MAQQNGVLTPDPPQQAPKSPDTVASPKRKRSGDESAEVPALNSAARPLQTVLEEIVAVLENHDTQPSILKLPITSATTRSDSGESEPKRAKLTSSSSSASIADLVRQHSYSSLQTFLEDVETATDSVLESLEETQSDHVTKSTAPTKPLQIAYAFKKMATTLVLREGVRSTHKPPKTLPAQDADTNGVSTPAVVTEDPILESRTVLTLYGTAQGPKQLFSSLQQPVSVPPNGTRATSGLDTSVKVILPLREAGLPNFLSTTDVYPLPEDEDTKPKTFGDLFPAPSHIPQLSPPKPAKPQTAKGNTVTFVPQDPLAELPNKSSRHYSNQRLRTGHWLGYGGVNLPKDPTSPTAKQKSRQRALSTGEVQPAPSGAALEAVRQAKEDALFRSVFSSFAPSRDDSMAIVPAELKKSIWWEKTGEKRFQETFPIDPALLGLDESSTTQAQSAEDEVESFKEVVEHFEPIENDPFKSFRKSEDEKTTDDLLQEISEMIETLASYQRIRNSSLATNPRTPVLQNSALASLAGSPSSPSTEEVDLYQMLKAQLALIIAQLPPYAVAKLNGDQLDELNISRTLIIEAEDHKGVLEEDQLSRRPAMPLPAAPPPMPRMSSSGTPAHVGYASSGAHYPRTTPAHTGSARPVQTPQTYFPQQQSAHRPSMQYQRSSSGHAQSYPTPAPSYNGTTARPSYGSTQYAQQPPRANSFAQPTGGQFSSQRPPAPTGNYNNAATAQFYQSSPQPQPHRYGPQTASNGYVQRNQAPTTYNYNAGTTARTASPLKSMPAVGANPPHSSRASYGASMSSGAMRSTYYPQGAANPVTYATPSTPSPSNVGSYNALAPNHQQMVNDRQQAQAVAQSQARLAAQNNIHRNGSGTPQPPASQYGGQPPSAGAPMPT</sequence>
<feature type="compositionally biased region" description="Low complexity" evidence="1">
    <location>
        <begin position="846"/>
        <end position="861"/>
    </location>
</feature>
<organism evidence="4 5">
    <name type="scientific">Sporormia fimetaria CBS 119925</name>
    <dbReference type="NCBI Taxonomy" id="1340428"/>
    <lineage>
        <taxon>Eukaryota</taxon>
        <taxon>Fungi</taxon>
        <taxon>Dikarya</taxon>
        <taxon>Ascomycota</taxon>
        <taxon>Pezizomycotina</taxon>
        <taxon>Dothideomycetes</taxon>
        <taxon>Pleosporomycetidae</taxon>
        <taxon>Pleosporales</taxon>
        <taxon>Sporormiaceae</taxon>
        <taxon>Sporormia</taxon>
    </lineage>
</organism>
<feature type="region of interest" description="Disordered" evidence="1">
    <location>
        <begin position="66"/>
        <end position="100"/>
    </location>
</feature>
<feature type="compositionally biased region" description="Polar residues" evidence="1">
    <location>
        <begin position="639"/>
        <end position="724"/>
    </location>
</feature>
<feature type="compositionally biased region" description="Polar residues" evidence="1">
    <location>
        <begin position="862"/>
        <end position="871"/>
    </location>
</feature>
<dbReference type="Pfam" id="PF25289">
    <property type="entry name" value="DUF7877"/>
    <property type="match status" value="1"/>
</dbReference>
<feature type="region of interest" description="Disordered" evidence="1">
    <location>
        <begin position="336"/>
        <end position="365"/>
    </location>
</feature>
<dbReference type="Pfam" id="PF25009">
    <property type="entry name" value="DUF7785"/>
    <property type="match status" value="1"/>
</dbReference>
<feature type="region of interest" description="Disordered" evidence="1">
    <location>
        <begin position="817"/>
        <end position="892"/>
    </location>
</feature>
<dbReference type="AlphaFoldDB" id="A0A6A6VN38"/>
<evidence type="ECO:0000259" key="3">
    <source>
        <dbReference type="Pfam" id="PF25289"/>
    </source>
</evidence>
<evidence type="ECO:0000259" key="2">
    <source>
        <dbReference type="Pfam" id="PF25009"/>
    </source>
</evidence>
<dbReference type="EMBL" id="MU006561">
    <property type="protein sequence ID" value="KAF2752032.1"/>
    <property type="molecule type" value="Genomic_DNA"/>
</dbReference>
<dbReference type="Proteomes" id="UP000799440">
    <property type="component" value="Unassembled WGS sequence"/>
</dbReference>
<feature type="region of interest" description="Disordered" evidence="1">
    <location>
        <begin position="1"/>
        <end position="47"/>
    </location>
</feature>
<evidence type="ECO:0000313" key="4">
    <source>
        <dbReference type="EMBL" id="KAF2752032.1"/>
    </source>
</evidence>
<dbReference type="OrthoDB" id="5354458at2759"/>
<evidence type="ECO:0000313" key="5">
    <source>
        <dbReference type="Proteomes" id="UP000799440"/>
    </source>
</evidence>